<dbReference type="CDD" id="cd00093">
    <property type="entry name" value="HTH_XRE"/>
    <property type="match status" value="1"/>
</dbReference>
<sequence>MAQSDMPTMRSRRLGAELRRLRVEAGLKVTDAADRLECGHPKISQIETGRRGIRQVDLTLLLDLYGVDDEHLRADLKRLAREIHRVDWWTSAGPMLRGTLKDYLTLEADSECVRVFEAMVIPGLLQTEAYARHVIGSAVPERLDPLVETRMKRRELLAQHPGFRLRAIIDVPALHRIPGGRSLVVEQLHHLLTMAERPNVNIQVLPLDAVLPTDQIPPFNIFTMRGESTANILWLEHLTGATLLEQQSDVSRYAAAWDELTAAALSPAASKRYIRDLIKDNT</sequence>
<gene>
    <name evidence="2" type="ORF">RM779_15090</name>
</gene>
<accession>A0ABU2S4J1</accession>
<dbReference type="SMART" id="SM00530">
    <property type="entry name" value="HTH_XRE"/>
    <property type="match status" value="1"/>
</dbReference>
<dbReference type="PROSITE" id="PS50943">
    <property type="entry name" value="HTH_CROC1"/>
    <property type="match status" value="1"/>
</dbReference>
<organism evidence="2 3">
    <name type="scientific">Streptomyces johnsoniae</name>
    <dbReference type="NCBI Taxonomy" id="3075532"/>
    <lineage>
        <taxon>Bacteria</taxon>
        <taxon>Bacillati</taxon>
        <taxon>Actinomycetota</taxon>
        <taxon>Actinomycetes</taxon>
        <taxon>Kitasatosporales</taxon>
        <taxon>Streptomycetaceae</taxon>
        <taxon>Streptomyces</taxon>
    </lineage>
</organism>
<dbReference type="EMBL" id="JAVREV010000007">
    <property type="protein sequence ID" value="MDT0443906.1"/>
    <property type="molecule type" value="Genomic_DNA"/>
</dbReference>
<feature type="domain" description="HTH cro/C1-type" evidence="1">
    <location>
        <begin position="18"/>
        <end position="72"/>
    </location>
</feature>
<reference evidence="3" key="1">
    <citation type="submission" date="2023-07" db="EMBL/GenBank/DDBJ databases">
        <title>30 novel species of actinomycetes from the DSMZ collection.</title>
        <authorList>
            <person name="Nouioui I."/>
        </authorList>
    </citation>
    <scope>NUCLEOTIDE SEQUENCE [LARGE SCALE GENOMIC DNA]</scope>
    <source>
        <strain evidence="3">DSM 41886</strain>
    </source>
</reference>
<proteinExistence type="predicted"/>
<dbReference type="InterPro" id="IPR043917">
    <property type="entry name" value="DUF5753"/>
</dbReference>
<dbReference type="Gene3D" id="1.10.260.40">
    <property type="entry name" value="lambda repressor-like DNA-binding domains"/>
    <property type="match status" value="1"/>
</dbReference>
<dbReference type="InterPro" id="IPR010982">
    <property type="entry name" value="Lambda_DNA-bd_dom_sf"/>
</dbReference>
<comment type="caution">
    <text evidence="2">The sequence shown here is derived from an EMBL/GenBank/DDBJ whole genome shotgun (WGS) entry which is preliminary data.</text>
</comment>
<dbReference type="Pfam" id="PF19054">
    <property type="entry name" value="DUF5753"/>
    <property type="match status" value="1"/>
</dbReference>
<name>A0ABU2S4J1_9ACTN</name>
<dbReference type="Pfam" id="PF13560">
    <property type="entry name" value="HTH_31"/>
    <property type="match status" value="1"/>
</dbReference>
<evidence type="ECO:0000259" key="1">
    <source>
        <dbReference type="PROSITE" id="PS50943"/>
    </source>
</evidence>
<dbReference type="RefSeq" id="WP_311618208.1">
    <property type="nucleotide sequence ID" value="NZ_JAVREV010000007.1"/>
</dbReference>
<dbReference type="InterPro" id="IPR001387">
    <property type="entry name" value="Cro/C1-type_HTH"/>
</dbReference>
<keyword evidence="3" id="KW-1185">Reference proteome</keyword>
<dbReference type="Proteomes" id="UP001183615">
    <property type="component" value="Unassembled WGS sequence"/>
</dbReference>
<evidence type="ECO:0000313" key="2">
    <source>
        <dbReference type="EMBL" id="MDT0443906.1"/>
    </source>
</evidence>
<evidence type="ECO:0000313" key="3">
    <source>
        <dbReference type="Proteomes" id="UP001183615"/>
    </source>
</evidence>
<dbReference type="SUPFAM" id="SSF47413">
    <property type="entry name" value="lambda repressor-like DNA-binding domains"/>
    <property type="match status" value="1"/>
</dbReference>
<protein>
    <submittedName>
        <fullName evidence="2">Helix-turn-helix transcriptional regulator</fullName>
    </submittedName>
</protein>